<gene>
    <name evidence="2" type="ORF">E2562_026929</name>
</gene>
<dbReference type="AlphaFoldDB" id="A0A6G1EZC0"/>
<dbReference type="EMBL" id="SPHZ02000002">
    <property type="protein sequence ID" value="KAF0929929.1"/>
    <property type="molecule type" value="Genomic_DNA"/>
</dbReference>
<organism evidence="2 3">
    <name type="scientific">Oryza meyeriana var. granulata</name>
    <dbReference type="NCBI Taxonomy" id="110450"/>
    <lineage>
        <taxon>Eukaryota</taxon>
        <taxon>Viridiplantae</taxon>
        <taxon>Streptophyta</taxon>
        <taxon>Embryophyta</taxon>
        <taxon>Tracheophyta</taxon>
        <taxon>Spermatophyta</taxon>
        <taxon>Magnoliopsida</taxon>
        <taxon>Liliopsida</taxon>
        <taxon>Poales</taxon>
        <taxon>Poaceae</taxon>
        <taxon>BOP clade</taxon>
        <taxon>Oryzoideae</taxon>
        <taxon>Oryzeae</taxon>
        <taxon>Oryzinae</taxon>
        <taxon>Oryza</taxon>
        <taxon>Oryza meyeriana</taxon>
    </lineage>
</organism>
<evidence type="ECO:0000256" key="1">
    <source>
        <dbReference type="SAM" id="MobiDB-lite"/>
    </source>
</evidence>
<sequence length="68" mass="6885">MAAGLDVVGGNGGSDCDEGCSDTGGSSSCKGRQELRSNCSSFDCDEGCGDDGSLTTVMTVVADKERQR</sequence>
<reference evidence="2 3" key="1">
    <citation type="submission" date="2019-11" db="EMBL/GenBank/DDBJ databases">
        <title>Whole genome sequence of Oryza granulata.</title>
        <authorList>
            <person name="Li W."/>
        </authorList>
    </citation>
    <scope>NUCLEOTIDE SEQUENCE [LARGE SCALE GENOMIC DNA]</scope>
    <source>
        <strain evidence="3">cv. Menghai</strain>
        <tissue evidence="2">Leaf</tissue>
    </source>
</reference>
<name>A0A6G1EZC0_9ORYZ</name>
<evidence type="ECO:0000313" key="3">
    <source>
        <dbReference type="Proteomes" id="UP000479710"/>
    </source>
</evidence>
<comment type="caution">
    <text evidence="2">The sequence shown here is derived from an EMBL/GenBank/DDBJ whole genome shotgun (WGS) entry which is preliminary data.</text>
</comment>
<protein>
    <submittedName>
        <fullName evidence="2">Uncharacterized protein</fullName>
    </submittedName>
</protein>
<accession>A0A6G1EZC0</accession>
<evidence type="ECO:0000313" key="2">
    <source>
        <dbReference type="EMBL" id="KAF0929929.1"/>
    </source>
</evidence>
<keyword evidence="3" id="KW-1185">Reference proteome</keyword>
<dbReference type="Proteomes" id="UP000479710">
    <property type="component" value="Unassembled WGS sequence"/>
</dbReference>
<proteinExistence type="predicted"/>
<feature type="region of interest" description="Disordered" evidence="1">
    <location>
        <begin position="1"/>
        <end position="31"/>
    </location>
</feature>